<protein>
    <submittedName>
        <fullName evidence="1">Uncharacterized protein</fullName>
    </submittedName>
</protein>
<organism evidence="1 2">
    <name type="scientific">Clostridium perfringens</name>
    <dbReference type="NCBI Taxonomy" id="1502"/>
    <lineage>
        <taxon>Bacteria</taxon>
        <taxon>Bacillati</taxon>
        <taxon>Bacillota</taxon>
        <taxon>Clostridia</taxon>
        <taxon>Eubacteriales</taxon>
        <taxon>Clostridiaceae</taxon>
        <taxon>Clostridium</taxon>
    </lineage>
</organism>
<dbReference type="AlphaFoldDB" id="A0AAP6WPY1"/>
<dbReference type="EMBL" id="JAALLZ010000006">
    <property type="protein sequence ID" value="NGU31140.1"/>
    <property type="molecule type" value="Genomic_DNA"/>
</dbReference>
<dbReference type="RefSeq" id="WP_164801070.1">
    <property type="nucleotide sequence ID" value="NZ_CATNYN010000010.1"/>
</dbReference>
<reference evidence="1 2" key="1">
    <citation type="submission" date="2020-02" db="EMBL/GenBank/DDBJ databases">
        <title>Genomic Insights into the Phylogeny and Genetic Plasticity of the Human and Animal Enteric Pathogen Clostridium perfringens.</title>
        <authorList>
            <person name="Feng Y."/>
            <person name="Hu Y."/>
        </authorList>
    </citation>
    <scope>NUCLEOTIDE SEQUENCE [LARGE SCALE GENOMIC DNA]</scope>
    <source>
        <strain evidence="1 2">CP-40</strain>
    </source>
</reference>
<evidence type="ECO:0000313" key="2">
    <source>
        <dbReference type="Proteomes" id="UP000481454"/>
    </source>
</evidence>
<accession>A0AAP6WPY1</accession>
<sequence>MYVSGDYDIEYNMYCPNCNNVVGDYECDNLWFTYCPKCGQKLKYKE</sequence>
<dbReference type="Proteomes" id="UP000481454">
    <property type="component" value="Unassembled WGS sequence"/>
</dbReference>
<gene>
    <name evidence="1" type="ORF">G6Z34_13695</name>
</gene>
<evidence type="ECO:0000313" key="1">
    <source>
        <dbReference type="EMBL" id="NGU31140.1"/>
    </source>
</evidence>
<proteinExistence type="predicted"/>
<name>A0AAP6WPY1_CLOPF</name>
<comment type="caution">
    <text evidence="1">The sequence shown here is derived from an EMBL/GenBank/DDBJ whole genome shotgun (WGS) entry which is preliminary data.</text>
</comment>